<sequence length="111" mass="12827">MAFKDTGKTPVEPEVAIHRIRITLTSRNVKSLEKGDVRGPDQRREGKESQSERTRSHAYQDFENHHQENALWRRFQDLGSLPDENPQAAHRLAQSLRDCQADHVHQYRAGS</sequence>
<organism evidence="2 3">
    <name type="scientific">Carlito syrichta</name>
    <name type="common">Philippine tarsier</name>
    <name type="synonym">Tarsius syrichta</name>
    <dbReference type="NCBI Taxonomy" id="1868482"/>
    <lineage>
        <taxon>Eukaryota</taxon>
        <taxon>Metazoa</taxon>
        <taxon>Chordata</taxon>
        <taxon>Craniata</taxon>
        <taxon>Vertebrata</taxon>
        <taxon>Euteleostomi</taxon>
        <taxon>Mammalia</taxon>
        <taxon>Eutheria</taxon>
        <taxon>Euarchontoglires</taxon>
        <taxon>Primates</taxon>
        <taxon>Haplorrhini</taxon>
        <taxon>Tarsiiformes</taxon>
        <taxon>Tarsiidae</taxon>
        <taxon>Carlito</taxon>
    </lineage>
</organism>
<protein>
    <submittedName>
        <fullName evidence="3">40S ribosomal protein S20 isoform X2</fullName>
    </submittedName>
</protein>
<dbReference type="GO" id="GO:0005840">
    <property type="term" value="C:ribosome"/>
    <property type="evidence" value="ECO:0007669"/>
    <property type="project" value="UniProtKB-KW"/>
</dbReference>
<name>A0A3Q0DXM1_CARSF</name>
<dbReference type="CTD" id="6224"/>
<proteinExistence type="predicted"/>
<evidence type="ECO:0000256" key="1">
    <source>
        <dbReference type="SAM" id="MobiDB-lite"/>
    </source>
</evidence>
<dbReference type="RefSeq" id="XP_021567347.1">
    <property type="nucleotide sequence ID" value="XM_021711672.1"/>
</dbReference>
<keyword evidence="3" id="KW-0687">Ribonucleoprotein</keyword>
<keyword evidence="3" id="KW-0689">Ribosomal protein</keyword>
<gene>
    <name evidence="3" type="primary">RPS20</name>
</gene>
<evidence type="ECO:0000313" key="3">
    <source>
        <dbReference type="RefSeq" id="XP_021567347.1"/>
    </source>
</evidence>
<accession>A0A3Q0DXM1</accession>
<dbReference type="Proteomes" id="UP000189704">
    <property type="component" value="Unplaced"/>
</dbReference>
<keyword evidence="2" id="KW-1185">Reference proteome</keyword>
<evidence type="ECO:0000313" key="2">
    <source>
        <dbReference type="Proteomes" id="UP000189704"/>
    </source>
</evidence>
<reference evidence="3" key="1">
    <citation type="submission" date="2025-08" db="UniProtKB">
        <authorList>
            <consortium name="RefSeq"/>
        </authorList>
    </citation>
    <scope>IDENTIFICATION</scope>
</reference>
<feature type="region of interest" description="Disordered" evidence="1">
    <location>
        <begin position="31"/>
        <end position="64"/>
    </location>
</feature>
<dbReference type="GeneID" id="103259055"/>
<dbReference type="AlphaFoldDB" id="A0A3Q0DXM1"/>